<feature type="domain" description="PAS" evidence="1">
    <location>
        <begin position="10"/>
        <end position="75"/>
    </location>
</feature>
<dbReference type="NCBIfam" id="TIGR00229">
    <property type="entry name" value="sensory_box"/>
    <property type="match status" value="1"/>
</dbReference>
<evidence type="ECO:0000259" key="2">
    <source>
        <dbReference type="PROSITE" id="PS50113"/>
    </source>
</evidence>
<dbReference type="InterPro" id="IPR013767">
    <property type="entry name" value="PAS_fold"/>
</dbReference>
<dbReference type="InterPro" id="IPR052155">
    <property type="entry name" value="Biofilm_reg_signaling"/>
</dbReference>
<keyword evidence="4" id="KW-1185">Reference proteome</keyword>
<sequence length="152" mass="16681">MSTDAIDIPRRLVEQAADAVIFADRDGNIRIWNAAAEALFGFSRAQVIGQSLDLIIPDRLRAAHWEGFHRAVATGQTRLGGRAVITRSVNAAGATIYVEMSFALVSDEHGEVLGSVAVARDATQRRDDERRLQQRIRQLEEQQSATGTQAPE</sequence>
<dbReference type="InterPro" id="IPR000014">
    <property type="entry name" value="PAS"/>
</dbReference>
<accession>A0ABZ1AVH2</accession>
<name>A0ABZ1AVH2_AROEV</name>
<dbReference type="EMBL" id="CP141259">
    <property type="protein sequence ID" value="WRL48829.1"/>
    <property type="molecule type" value="Genomic_DNA"/>
</dbReference>
<dbReference type="Pfam" id="PF00989">
    <property type="entry name" value="PAS"/>
    <property type="match status" value="1"/>
</dbReference>
<evidence type="ECO:0000313" key="4">
    <source>
        <dbReference type="Proteomes" id="UP001626593"/>
    </source>
</evidence>
<evidence type="ECO:0000259" key="1">
    <source>
        <dbReference type="PROSITE" id="PS50112"/>
    </source>
</evidence>
<gene>
    <name evidence="3" type="ORF">U5817_12485</name>
</gene>
<dbReference type="Proteomes" id="UP001626593">
    <property type="component" value="Chromosome"/>
</dbReference>
<dbReference type="RefSeq" id="WP_407280955.1">
    <property type="nucleotide sequence ID" value="NZ_CP141259.1"/>
</dbReference>
<dbReference type="PANTHER" id="PTHR44757">
    <property type="entry name" value="DIGUANYLATE CYCLASE DGCP"/>
    <property type="match status" value="1"/>
</dbReference>
<reference evidence="3 4" key="1">
    <citation type="submission" date="2023-12" db="EMBL/GenBank/DDBJ databases">
        <title>A. evansii MAY27, complete genome.</title>
        <authorList>
            <person name="Wang Y."/>
        </authorList>
    </citation>
    <scope>NUCLEOTIDE SEQUENCE [LARGE SCALE GENOMIC DNA]</scope>
    <source>
        <strain evidence="3 4">MAY27</strain>
    </source>
</reference>
<proteinExistence type="predicted"/>
<dbReference type="PANTHER" id="PTHR44757:SF2">
    <property type="entry name" value="BIOFILM ARCHITECTURE MAINTENANCE PROTEIN MBAA"/>
    <property type="match status" value="1"/>
</dbReference>
<organism evidence="3 4">
    <name type="scientific">Aromatoleum evansii</name>
    <name type="common">Azoarcus evansii</name>
    <dbReference type="NCBI Taxonomy" id="59406"/>
    <lineage>
        <taxon>Bacteria</taxon>
        <taxon>Pseudomonadati</taxon>
        <taxon>Pseudomonadota</taxon>
        <taxon>Betaproteobacteria</taxon>
        <taxon>Rhodocyclales</taxon>
        <taxon>Rhodocyclaceae</taxon>
        <taxon>Aromatoleum</taxon>
    </lineage>
</organism>
<dbReference type="InterPro" id="IPR000700">
    <property type="entry name" value="PAS-assoc_C"/>
</dbReference>
<dbReference type="Gene3D" id="3.30.450.20">
    <property type="entry name" value="PAS domain"/>
    <property type="match status" value="1"/>
</dbReference>
<protein>
    <submittedName>
        <fullName evidence="3">PAS domain S-box protein</fullName>
    </submittedName>
</protein>
<dbReference type="CDD" id="cd00130">
    <property type="entry name" value="PAS"/>
    <property type="match status" value="1"/>
</dbReference>
<evidence type="ECO:0000313" key="3">
    <source>
        <dbReference type="EMBL" id="WRL48829.1"/>
    </source>
</evidence>
<dbReference type="PROSITE" id="PS50112">
    <property type="entry name" value="PAS"/>
    <property type="match status" value="1"/>
</dbReference>
<dbReference type="PROSITE" id="PS50113">
    <property type="entry name" value="PAC"/>
    <property type="match status" value="1"/>
</dbReference>
<dbReference type="SUPFAM" id="SSF55785">
    <property type="entry name" value="PYP-like sensor domain (PAS domain)"/>
    <property type="match status" value="1"/>
</dbReference>
<dbReference type="SMART" id="SM00091">
    <property type="entry name" value="PAS"/>
    <property type="match status" value="1"/>
</dbReference>
<feature type="domain" description="PAC" evidence="2">
    <location>
        <begin position="82"/>
        <end position="134"/>
    </location>
</feature>
<dbReference type="InterPro" id="IPR035965">
    <property type="entry name" value="PAS-like_dom_sf"/>
</dbReference>